<evidence type="ECO:0000256" key="15">
    <source>
        <dbReference type="PROSITE-ProRule" id="PRU00461"/>
    </source>
</evidence>
<feature type="disulfide bond" evidence="14">
    <location>
        <begin position="245"/>
        <end position="263"/>
    </location>
</feature>
<dbReference type="InterPro" id="IPR026823">
    <property type="entry name" value="cEGF"/>
</dbReference>
<dbReference type="SUPFAM" id="SSF57196">
    <property type="entry name" value="EGF/Laminin"/>
    <property type="match status" value="5"/>
</dbReference>
<feature type="repeat" description="LDL-receptor class B" evidence="15">
    <location>
        <begin position="568"/>
        <end position="611"/>
    </location>
</feature>
<feature type="transmembrane region" description="Helical" evidence="16">
    <location>
        <begin position="1714"/>
        <end position="1736"/>
    </location>
</feature>
<feature type="disulfide bond" evidence="14">
    <location>
        <begin position="163"/>
        <end position="181"/>
    </location>
</feature>
<dbReference type="FunFam" id="4.10.400.10:FF:000065">
    <property type="entry name" value="Transmembrane protease serine 7"/>
    <property type="match status" value="1"/>
</dbReference>
<dbReference type="InterPro" id="IPR000033">
    <property type="entry name" value="LDLR_classB_rpt"/>
</dbReference>
<keyword evidence="2" id="KW-1003">Cell membrane</keyword>
<feature type="repeat" description="LDL-receptor class B" evidence="15">
    <location>
        <begin position="874"/>
        <end position="917"/>
    </location>
</feature>
<feature type="repeat" description="LDL-receptor class B" evidence="15">
    <location>
        <begin position="918"/>
        <end position="960"/>
    </location>
</feature>
<dbReference type="InterPro" id="IPR001881">
    <property type="entry name" value="EGF-like_Ca-bd_dom"/>
</dbReference>
<keyword evidence="20" id="KW-1185">Reference proteome</keyword>
<feature type="disulfide bond" evidence="14">
    <location>
        <begin position="86"/>
        <end position="104"/>
    </location>
</feature>
<feature type="disulfide bond" evidence="14">
    <location>
        <begin position="59"/>
        <end position="74"/>
    </location>
</feature>
<feature type="disulfide bond" evidence="14">
    <location>
        <begin position="296"/>
        <end position="311"/>
    </location>
</feature>
<dbReference type="Pfam" id="PF00057">
    <property type="entry name" value="Ldl_recept_a"/>
    <property type="match status" value="8"/>
</dbReference>
<dbReference type="InterPro" id="IPR002172">
    <property type="entry name" value="LDrepeatLR_classA_rpt"/>
</dbReference>
<dbReference type="SMART" id="SM00181">
    <property type="entry name" value="EGF"/>
    <property type="match status" value="6"/>
</dbReference>
<feature type="disulfide bond" evidence="14">
    <location>
        <begin position="175"/>
        <end position="190"/>
    </location>
</feature>
<dbReference type="SUPFAM" id="SSF63825">
    <property type="entry name" value="YWTD domain"/>
    <property type="match status" value="4"/>
</dbReference>
<dbReference type="SMART" id="SM00135">
    <property type="entry name" value="LY"/>
    <property type="match status" value="20"/>
</dbReference>
<feature type="disulfide bond" evidence="14">
    <location>
        <begin position="217"/>
        <end position="232"/>
    </location>
</feature>
<feature type="repeat" description="LDL-receptor class B" evidence="15">
    <location>
        <begin position="831"/>
        <end position="873"/>
    </location>
</feature>
<dbReference type="Gene3D" id="2.120.10.30">
    <property type="entry name" value="TolB, C-terminal domain"/>
    <property type="match status" value="4"/>
</dbReference>
<feature type="repeat" description="LDL-receptor class B" evidence="15">
    <location>
        <begin position="1181"/>
        <end position="1224"/>
    </location>
</feature>
<evidence type="ECO:0000256" key="14">
    <source>
        <dbReference type="PROSITE-ProRule" id="PRU00124"/>
    </source>
</evidence>
<evidence type="ECO:0000256" key="16">
    <source>
        <dbReference type="SAM" id="Phobius"/>
    </source>
</evidence>
<feature type="repeat" description="LDL-receptor class B" evidence="15">
    <location>
        <begin position="525"/>
        <end position="567"/>
    </location>
</feature>
<evidence type="ECO:0000256" key="17">
    <source>
        <dbReference type="SAM" id="SignalP"/>
    </source>
</evidence>
<evidence type="ECO:0000256" key="9">
    <source>
        <dbReference type="ARBA" id="ARBA00022989"/>
    </source>
</evidence>
<reference evidence="19 20" key="1">
    <citation type="submission" date="2024-04" db="EMBL/GenBank/DDBJ databases">
        <authorList>
            <person name="Rising A."/>
            <person name="Reimegard J."/>
            <person name="Sonavane S."/>
            <person name="Akerstrom W."/>
            <person name="Nylinder S."/>
            <person name="Hedman E."/>
            <person name="Kallberg Y."/>
        </authorList>
    </citation>
    <scope>NUCLEOTIDE SEQUENCE [LARGE SCALE GENOMIC DNA]</scope>
</reference>
<dbReference type="FunFam" id="2.120.10.30:FF:000008">
    <property type="entry name" value="Low-density lipoprotein receptor-related protein 4"/>
    <property type="match status" value="4"/>
</dbReference>
<comment type="caution">
    <text evidence="19">The sequence shown here is derived from an EMBL/GenBank/DDBJ whole genome shotgun (WGS) entry which is preliminary data.</text>
</comment>
<proteinExistence type="predicted"/>
<keyword evidence="7" id="KW-0677">Repeat</keyword>
<dbReference type="InterPro" id="IPR050778">
    <property type="entry name" value="Cueball_EGF_LRP_Nidogen"/>
</dbReference>
<feature type="disulfide bond" evidence="14">
    <location>
        <begin position="98"/>
        <end position="113"/>
    </location>
</feature>
<evidence type="ECO:0000256" key="6">
    <source>
        <dbReference type="ARBA" id="ARBA00022729"/>
    </source>
</evidence>
<organism evidence="19 20">
    <name type="scientific">Larinioides sclopetarius</name>
    <dbReference type="NCBI Taxonomy" id="280406"/>
    <lineage>
        <taxon>Eukaryota</taxon>
        <taxon>Metazoa</taxon>
        <taxon>Ecdysozoa</taxon>
        <taxon>Arthropoda</taxon>
        <taxon>Chelicerata</taxon>
        <taxon>Arachnida</taxon>
        <taxon>Araneae</taxon>
        <taxon>Araneomorphae</taxon>
        <taxon>Entelegynae</taxon>
        <taxon>Araneoidea</taxon>
        <taxon>Araneidae</taxon>
        <taxon>Larinioides</taxon>
    </lineage>
</organism>
<evidence type="ECO:0000256" key="2">
    <source>
        <dbReference type="ARBA" id="ARBA00022475"/>
    </source>
</evidence>
<evidence type="ECO:0000256" key="1">
    <source>
        <dbReference type="ARBA" id="ARBA00004251"/>
    </source>
</evidence>
<keyword evidence="3" id="KW-0245">EGF-like domain</keyword>
<dbReference type="InterPro" id="IPR000152">
    <property type="entry name" value="EGF-type_Asp/Asn_hydroxyl_site"/>
</dbReference>
<evidence type="ECO:0000256" key="3">
    <source>
        <dbReference type="ARBA" id="ARBA00022536"/>
    </source>
</evidence>
<feature type="disulfide bond" evidence="14">
    <location>
        <begin position="316"/>
        <end position="328"/>
    </location>
</feature>
<accession>A0AAV1Z7J3</accession>
<keyword evidence="13" id="KW-0325">Glycoprotein</keyword>
<feature type="repeat" description="LDL-receptor class B" evidence="15">
    <location>
        <begin position="1484"/>
        <end position="1527"/>
    </location>
</feature>
<evidence type="ECO:0000256" key="7">
    <source>
        <dbReference type="ARBA" id="ARBA00022737"/>
    </source>
</evidence>
<dbReference type="SMART" id="SM00192">
    <property type="entry name" value="LDLa"/>
    <property type="match status" value="8"/>
</dbReference>
<feature type="disulfide bond" evidence="14">
    <location>
        <begin position="257"/>
        <end position="272"/>
    </location>
</feature>
<dbReference type="PROSITE" id="PS01209">
    <property type="entry name" value="LDLRA_1"/>
    <property type="match status" value="5"/>
</dbReference>
<evidence type="ECO:0000313" key="20">
    <source>
        <dbReference type="Proteomes" id="UP001497382"/>
    </source>
</evidence>
<dbReference type="Gene3D" id="2.10.25.10">
    <property type="entry name" value="Laminin"/>
    <property type="match status" value="3"/>
</dbReference>
<evidence type="ECO:0000259" key="18">
    <source>
        <dbReference type="PROSITE" id="PS01186"/>
    </source>
</evidence>
<feature type="repeat" description="LDL-receptor class B" evidence="15">
    <location>
        <begin position="1138"/>
        <end position="1180"/>
    </location>
</feature>
<keyword evidence="11 14" id="KW-1015">Disulfide bond</keyword>
<evidence type="ECO:0000256" key="11">
    <source>
        <dbReference type="ARBA" id="ARBA00023157"/>
    </source>
</evidence>
<dbReference type="PROSITE" id="PS00010">
    <property type="entry name" value="ASX_HYDROXYL"/>
    <property type="match status" value="1"/>
</dbReference>
<evidence type="ECO:0000256" key="5">
    <source>
        <dbReference type="ARBA" id="ARBA00022692"/>
    </source>
</evidence>
<dbReference type="FunFam" id="2.10.25.10:FF:000009">
    <property type="entry name" value="Low-density lipoprotein receptor isoform 1"/>
    <property type="match status" value="1"/>
</dbReference>
<keyword evidence="4" id="KW-0254">Endocytosis</keyword>
<sequence>MQRFPLLRFVFPIFLLLLVSEDNVGVEARGTACSCSVNHFACTTPQYGNCTCIPVRWRCDSDDDCGDGSDEIDCDAAACSRDMFMCNSGKCIITSWWCDGENDCGDYSDETDCGARNCSKKEFPCANGRCIPSDWRCDGTNQCGDNSDEDCSAQSCAPNEFRCNDGGCIIVEWTCDRSVDCQDGSDEEGCHEENYQTCPPNEFRCVNSRCISESYVCDGDNDCGDWSDESKCPGEAACRDREFRCDDGLCINVDWKCDGENDCDDMSDERECQMPECSEEEFQCRAGRCIKRQWRCDGEFDCADNSDEDGCAADECAAGQFRCNDGSCISQLHVCNGEYECPDGSDELENRTCKTGSPCREDGFPCQHLCLSTSTGPRCACKHGYHLALDRRSCMDIDECQVEGTCSQFCENTVPGYKCSCVEGYRLGTDLRKCKATGPDPYLVYANRADIRMVTLSSTDPPSKIQSGLQNAIAVDFHYESGRIFWSDITTDIIRSAFLNSTGVYDVITYGLTSPAGLAVHWPLEKILWTDSGTSRIEVAGFDGSMRRVLIWKNLEKPRAIVVNPEEGTVYWTDWGSRPRIEKAMLDGSERKAIVDTSLFWPNGLTIDYPAQRLYWADAKHHVIETSALDGSGRRRVIERDLPHPFAITVFEDHLFWTDWQTKSIHRANKFTGRNATTLHTKLHFPMDLIVVHPLRQPYVRDPCAEDNGGCSHLCMPNNVSYTCLCTVEAPVQVDEKTCSKEWSSFLIFTRRSDVRWLCLDCEDDADVVFPFRNISSAGALDFDSETDMIYWSDITNDTISRSHINGSGQQIVIENTLESPDGLAIDWVTHKLYWTDSGTHRIEVANLNGDMRAILIWENLGKPRDIVVDPTTGFMYWTDWGDYPKIERSGMDGSQRTVVIDQNITWPNCLAIDQQRKKLYWTDAKTRALEVSDYDGRNRQVLISLDLPHPFGLALYGDSIYWTDWTEHTIQSANKVTGKDRRVILQGREILLDVHVFHRQRPTVNSECKVNNGGCSHLCLLSPGQKGYSCKCPTGILLQKDQKTCSKGMNNFLIVAKRTDIRKVSLDVPYTADVVLRISSMKNAIALDVDTQGEKIYWSDTGREKIQRSNLDGSRVENVISKGLGSVDFLAVDSIGRKLYWTDDQRKCIEVSELDGSFRKVLVWSNLDSPRAIALHYEPGYMYWTDWGNKPRIERSEMDGGKRITIIADALGWPNGLTIDKENAQLVWADARRHVIEACNLDGQHRRVLVSDVPHPYGIAVTSRHIYWTDWSERSILRVNKHTGRNMENVCANLPNLMDMHYIQLNDTGENKCAGHNGGCSHLCLRTSLGYSCACPTGIKLQDNNQVCEEAPSTFLLFANRESVRRISLDTMENMDVILPIPDTYNTVAVDFDYQEKEIYYSDVKLDVIRRAAWNGSNPRTIISTDLVTADGLAVDWVAKNLYWTDSGRKVIEVSRVDGSSRKTLVDLDLSEPRAIIVFPRKGYLFWSDWGKPPKIEKAFLDGTGRRVIVATDLGWPNGLTIDYDSRRLYWVDAQLDRIETSDLSGKHRMQLVDDVAHPFGLTLYGPHLFWTDWHTKSIERVDKDTGRNRIVIRDNIEYLMEIKMVAASRQTGSNPCGEKNGGCSHLCLFKPDGRICACPSYNDSRRCSTVPGDFLPEPTRLSEVEDEITVKDLSVPTTLPTDSSTGCSEVDTQKGRCDIIGYPPSDPILQTAYIALSVILLIVIIVLTSAFIFWRRNNKRRNEDLEGTLTFSNPTYSASSGDALPSDRKVWPWKNQHRNNKKQARMMGVCQKESQLNNLEVSALVSRNKLSSLNVLHPPAPPQRIDSRQSFAGMGASPCKVPHSPLPYRTVETDI</sequence>
<keyword evidence="12" id="KW-0675">Receptor</keyword>
<feature type="repeat" description="LDL-receptor class B" evidence="15">
    <location>
        <begin position="1225"/>
        <end position="1266"/>
    </location>
</feature>
<protein>
    <recommendedName>
        <fullName evidence="18">EGF-like domain-containing protein</fullName>
    </recommendedName>
</protein>
<evidence type="ECO:0000256" key="12">
    <source>
        <dbReference type="ARBA" id="ARBA00023170"/>
    </source>
</evidence>
<dbReference type="SMART" id="SM00179">
    <property type="entry name" value="EGF_CA"/>
    <property type="match status" value="2"/>
</dbReference>
<dbReference type="Pfam" id="PF00058">
    <property type="entry name" value="Ldl_recept_b"/>
    <property type="match status" value="14"/>
</dbReference>
<dbReference type="InterPro" id="IPR000742">
    <property type="entry name" value="EGF"/>
</dbReference>
<dbReference type="InterPro" id="IPR011042">
    <property type="entry name" value="6-blade_b-propeller_TolB-like"/>
</dbReference>
<feature type="repeat" description="LDL-receptor class B" evidence="15">
    <location>
        <begin position="482"/>
        <end position="524"/>
    </location>
</feature>
<dbReference type="PANTHER" id="PTHR46513">
    <property type="entry name" value="VITELLOGENIN RECEPTOR-LIKE PROTEIN-RELATED-RELATED"/>
    <property type="match status" value="1"/>
</dbReference>
<dbReference type="PROSITE" id="PS50068">
    <property type="entry name" value="LDLRA_2"/>
    <property type="match status" value="8"/>
</dbReference>
<feature type="repeat" description="LDL-receptor class B" evidence="15">
    <location>
        <begin position="1398"/>
        <end position="1440"/>
    </location>
</feature>
<feature type="disulfide bond" evidence="14">
    <location>
        <begin position="205"/>
        <end position="223"/>
    </location>
</feature>
<dbReference type="SUPFAM" id="SSF57424">
    <property type="entry name" value="LDL receptor-like module"/>
    <property type="match status" value="8"/>
</dbReference>
<feature type="disulfide bond" evidence="14">
    <location>
        <begin position="125"/>
        <end position="143"/>
    </location>
</feature>
<feature type="repeat" description="LDL-receptor class B" evidence="15">
    <location>
        <begin position="612"/>
        <end position="654"/>
    </location>
</feature>
<feature type="repeat" description="LDL-receptor class B" evidence="15">
    <location>
        <begin position="788"/>
        <end position="830"/>
    </location>
</feature>
<keyword evidence="5 16" id="KW-0812">Transmembrane</keyword>
<feature type="signal peptide" evidence="17">
    <location>
        <begin position="1"/>
        <end position="28"/>
    </location>
</feature>
<feature type="disulfide bond" evidence="14">
    <location>
        <begin position="277"/>
        <end position="289"/>
    </location>
</feature>
<comment type="caution">
    <text evidence="14">Lacks conserved residue(s) required for the propagation of feature annotation.</text>
</comment>
<dbReference type="InterPro" id="IPR023415">
    <property type="entry name" value="LDLR_class-A_CS"/>
</dbReference>
<dbReference type="GO" id="GO:0005509">
    <property type="term" value="F:calcium ion binding"/>
    <property type="evidence" value="ECO:0007669"/>
    <property type="project" value="InterPro"/>
</dbReference>
<dbReference type="Pfam" id="PF12662">
    <property type="entry name" value="cEGF"/>
    <property type="match status" value="1"/>
</dbReference>
<keyword evidence="10 16" id="KW-0472">Membrane</keyword>
<evidence type="ECO:0000256" key="13">
    <source>
        <dbReference type="ARBA" id="ARBA00023180"/>
    </source>
</evidence>
<feature type="disulfide bond" evidence="14">
    <location>
        <begin position="118"/>
        <end position="130"/>
    </location>
</feature>
<feature type="disulfide bond" evidence="14">
    <location>
        <begin position="198"/>
        <end position="210"/>
    </location>
</feature>
<dbReference type="Gene3D" id="4.10.400.10">
    <property type="entry name" value="Low-density Lipoprotein Receptor"/>
    <property type="match status" value="8"/>
</dbReference>
<dbReference type="PROSITE" id="PS01187">
    <property type="entry name" value="EGF_CA"/>
    <property type="match status" value="1"/>
</dbReference>
<gene>
    <name evidence="19" type="ORF">LARSCL_LOCUS3593</name>
</gene>
<dbReference type="FunFam" id="4.10.400.10:FF:000034">
    <property type="entry name" value="Low-density lipoprotein receptor-related protein 2"/>
    <property type="match status" value="3"/>
</dbReference>
<keyword evidence="9 16" id="KW-1133">Transmembrane helix</keyword>
<dbReference type="Pfam" id="PF14670">
    <property type="entry name" value="FXa_inhibition"/>
    <property type="match status" value="2"/>
</dbReference>
<evidence type="ECO:0000256" key="4">
    <source>
        <dbReference type="ARBA" id="ARBA00022583"/>
    </source>
</evidence>
<feature type="repeat" description="LDL-receptor class B" evidence="15">
    <location>
        <begin position="1528"/>
        <end position="1569"/>
    </location>
</feature>
<dbReference type="CDD" id="cd00112">
    <property type="entry name" value="LDLa"/>
    <property type="match status" value="7"/>
</dbReference>
<dbReference type="PRINTS" id="PR00261">
    <property type="entry name" value="LDLRECEPTOR"/>
</dbReference>
<feature type="disulfide bond" evidence="14">
    <location>
        <begin position="238"/>
        <end position="250"/>
    </location>
</feature>
<dbReference type="PROSITE" id="PS51120">
    <property type="entry name" value="LDLRB"/>
    <property type="match status" value="16"/>
</dbReference>
<feature type="disulfide bond" evidence="14">
    <location>
        <begin position="79"/>
        <end position="91"/>
    </location>
</feature>
<comment type="subcellular location">
    <subcellularLocation>
        <location evidence="1">Cell membrane</location>
        <topology evidence="1">Single-pass type I membrane protein</topology>
    </subcellularLocation>
</comment>
<dbReference type="PROSITE" id="PS01186">
    <property type="entry name" value="EGF_2"/>
    <property type="match status" value="1"/>
</dbReference>
<feature type="repeat" description="LDL-receptor class B" evidence="15">
    <location>
        <begin position="1441"/>
        <end position="1483"/>
    </location>
</feature>
<dbReference type="PANTHER" id="PTHR46513:SF41">
    <property type="entry name" value="LOW-DENSITY LIPOPROTEIN RECEPTOR-RELATED PROTEIN"/>
    <property type="match status" value="1"/>
</dbReference>
<dbReference type="FunFam" id="4.10.400.10:FF:000011">
    <property type="entry name" value="Low-density lipoprotein receptor-related protein 1"/>
    <property type="match status" value="1"/>
</dbReference>
<feature type="chain" id="PRO_5043460842" description="EGF-like domain-containing protein" evidence="17">
    <location>
        <begin position="29"/>
        <end position="1857"/>
    </location>
</feature>
<feature type="domain" description="EGF-like" evidence="18">
    <location>
        <begin position="419"/>
        <end position="434"/>
    </location>
</feature>
<dbReference type="Proteomes" id="UP001497382">
    <property type="component" value="Unassembled WGS sequence"/>
</dbReference>
<name>A0AAV1Z7J3_9ARAC</name>
<dbReference type="EMBL" id="CAXIEN010000027">
    <property type="protein sequence ID" value="CAL1267308.1"/>
    <property type="molecule type" value="Genomic_DNA"/>
</dbReference>
<evidence type="ECO:0000313" key="19">
    <source>
        <dbReference type="EMBL" id="CAL1267308.1"/>
    </source>
</evidence>
<evidence type="ECO:0000256" key="8">
    <source>
        <dbReference type="ARBA" id="ARBA00022837"/>
    </source>
</evidence>
<dbReference type="InterPro" id="IPR018097">
    <property type="entry name" value="EGF_Ca-bd_CS"/>
</dbReference>
<dbReference type="InterPro" id="IPR036055">
    <property type="entry name" value="LDL_receptor-like_sf"/>
</dbReference>
<feature type="disulfide bond" evidence="14">
    <location>
        <begin position="284"/>
        <end position="302"/>
    </location>
</feature>
<evidence type="ECO:0000256" key="10">
    <source>
        <dbReference type="ARBA" id="ARBA00023136"/>
    </source>
</evidence>
<keyword evidence="8" id="KW-0106">Calcium</keyword>
<feature type="repeat" description="LDL-receptor class B" evidence="15">
    <location>
        <begin position="1095"/>
        <end position="1137"/>
    </location>
</feature>
<feature type="disulfide bond" evidence="14">
    <location>
        <begin position="156"/>
        <end position="168"/>
    </location>
</feature>
<feature type="disulfide bond" evidence="14">
    <location>
        <begin position="323"/>
        <end position="341"/>
    </location>
</feature>
<dbReference type="CDD" id="cd00054">
    <property type="entry name" value="EGF_CA"/>
    <property type="match status" value="1"/>
</dbReference>
<dbReference type="GO" id="GO:0006897">
    <property type="term" value="P:endocytosis"/>
    <property type="evidence" value="ECO:0007669"/>
    <property type="project" value="UniProtKB-KW"/>
</dbReference>
<dbReference type="GO" id="GO:0005886">
    <property type="term" value="C:plasma membrane"/>
    <property type="evidence" value="ECO:0007669"/>
    <property type="project" value="UniProtKB-SubCell"/>
</dbReference>
<keyword evidence="6 17" id="KW-0732">Signal</keyword>